<sequence>MAAQPLSTAFPLNQPVLAEVATVDNNFVTHVLWQGSEYAIEACMQSVHQFSIGDPVMVQPLNGRLAVIQHFQQRNEPQPTLRQIDGRWVLNCPNHLKLQVGKQTLSLSSDGDITLEGEDITSQASGNNRLLGGRVELN</sequence>
<dbReference type="OrthoDB" id="6306475at2"/>
<accession>A4BCY5</accession>
<evidence type="ECO:0000313" key="2">
    <source>
        <dbReference type="Proteomes" id="UP000005953"/>
    </source>
</evidence>
<organism evidence="1 2">
    <name type="scientific">Reinekea blandensis MED297</name>
    <dbReference type="NCBI Taxonomy" id="314283"/>
    <lineage>
        <taxon>Bacteria</taxon>
        <taxon>Pseudomonadati</taxon>
        <taxon>Pseudomonadota</taxon>
        <taxon>Gammaproteobacteria</taxon>
        <taxon>Oceanospirillales</taxon>
        <taxon>Saccharospirillaceae</taxon>
        <taxon>Reinekea</taxon>
    </lineage>
</organism>
<keyword evidence="2" id="KW-1185">Reference proteome</keyword>
<proteinExistence type="predicted"/>
<name>A4BCY5_9GAMM</name>
<reference evidence="1 2" key="1">
    <citation type="submission" date="2006-02" db="EMBL/GenBank/DDBJ databases">
        <authorList>
            <person name="Pinhassi J."/>
            <person name="Pedros-Alio C."/>
            <person name="Ferriera S."/>
            <person name="Johnson J."/>
            <person name="Kravitz S."/>
            <person name="Halpern A."/>
            <person name="Remington K."/>
            <person name="Beeson K."/>
            <person name="Tran B."/>
            <person name="Rogers Y.-H."/>
            <person name="Friedman R."/>
            <person name="Venter J.C."/>
        </authorList>
    </citation>
    <scope>NUCLEOTIDE SEQUENCE [LARGE SCALE GENOMIC DNA]</scope>
    <source>
        <strain evidence="1 2">MED297</strain>
    </source>
</reference>
<gene>
    <name evidence="1" type="ORF">MED297_08261</name>
</gene>
<dbReference type="AlphaFoldDB" id="A4BCY5"/>
<dbReference type="RefSeq" id="WP_008045738.1">
    <property type="nucleotide sequence ID" value="NZ_CH724152.1"/>
</dbReference>
<evidence type="ECO:0000313" key="1">
    <source>
        <dbReference type="EMBL" id="EAR10067.1"/>
    </source>
</evidence>
<dbReference type="STRING" id="314283.MED297_08261"/>
<comment type="caution">
    <text evidence="1">The sequence shown here is derived from an EMBL/GenBank/DDBJ whole genome shotgun (WGS) entry which is preliminary data.</text>
</comment>
<dbReference type="EMBL" id="AAOE01000006">
    <property type="protein sequence ID" value="EAR10067.1"/>
    <property type="molecule type" value="Genomic_DNA"/>
</dbReference>
<dbReference type="HOGENOM" id="CLU_1853584_0_0_6"/>
<protein>
    <recommendedName>
        <fullName evidence="3">Gp5/Type VI secretion system Vgr protein OB-fold domain-containing protein</fullName>
    </recommendedName>
</protein>
<dbReference type="Proteomes" id="UP000005953">
    <property type="component" value="Unassembled WGS sequence"/>
</dbReference>
<evidence type="ECO:0008006" key="3">
    <source>
        <dbReference type="Google" id="ProtNLM"/>
    </source>
</evidence>